<comment type="similarity">
    <text evidence="6">Belongs to the RnfG family.</text>
</comment>
<evidence type="ECO:0000256" key="5">
    <source>
        <dbReference type="ARBA" id="ARBA00022982"/>
    </source>
</evidence>
<evidence type="ECO:0000313" key="8">
    <source>
        <dbReference type="EMBL" id="RXS74793.1"/>
    </source>
</evidence>
<dbReference type="EMBL" id="SDKC01000001">
    <property type="protein sequence ID" value="RXS74793.1"/>
    <property type="molecule type" value="Genomic_DNA"/>
</dbReference>
<dbReference type="GO" id="GO:0010181">
    <property type="term" value="F:FMN binding"/>
    <property type="evidence" value="ECO:0007669"/>
    <property type="project" value="InterPro"/>
</dbReference>
<comment type="subcellular location">
    <subcellularLocation>
        <location evidence="6">Cell membrane</location>
        <topology evidence="6">Single-pass membrane protein</topology>
    </subcellularLocation>
</comment>
<keyword evidence="9" id="KW-1185">Reference proteome</keyword>
<evidence type="ECO:0000256" key="2">
    <source>
        <dbReference type="ARBA" id="ARBA00022553"/>
    </source>
</evidence>
<dbReference type="Pfam" id="PF04205">
    <property type="entry name" value="FMN_bind"/>
    <property type="match status" value="1"/>
</dbReference>
<feature type="modified residue" description="FMN phosphoryl threonine" evidence="6">
    <location>
        <position position="180"/>
    </location>
</feature>
<dbReference type="InterPro" id="IPR010209">
    <property type="entry name" value="Ion_transpt_RnfG/RsxG"/>
</dbReference>
<comment type="cofactor">
    <cofactor evidence="6">
        <name>FMN</name>
        <dbReference type="ChEBI" id="CHEBI:58210"/>
    </cofactor>
</comment>
<evidence type="ECO:0000259" key="7">
    <source>
        <dbReference type="SMART" id="SM00900"/>
    </source>
</evidence>
<dbReference type="NCBIfam" id="TIGR01947">
    <property type="entry name" value="rnfG"/>
    <property type="match status" value="1"/>
</dbReference>
<keyword evidence="1 6" id="KW-0813">Transport</keyword>
<dbReference type="HAMAP" id="MF_00479">
    <property type="entry name" value="RsxG_RnfG"/>
    <property type="match status" value="1"/>
</dbReference>
<keyword evidence="6" id="KW-0472">Membrane</keyword>
<keyword evidence="2 6" id="KW-0597">Phosphoprotein</keyword>
<reference evidence="8 9" key="1">
    <citation type="submission" date="2019-01" db="EMBL/GenBank/DDBJ databases">
        <title>Blautia sp. nov. KGMB01111 isolated human feces.</title>
        <authorList>
            <person name="Park J.-E."/>
            <person name="Kim J.-S."/>
            <person name="Park S.-H."/>
        </authorList>
    </citation>
    <scope>NUCLEOTIDE SEQUENCE [LARGE SCALE GENOMIC DNA]</scope>
    <source>
        <strain evidence="8 9">KGMB01111</strain>
    </source>
</reference>
<feature type="domain" description="FMN-binding" evidence="7">
    <location>
        <begin position="108"/>
        <end position="197"/>
    </location>
</feature>
<organism evidence="8 9">
    <name type="scientific">Blautia faecicola</name>
    <dbReference type="NCBI Taxonomy" id="2509240"/>
    <lineage>
        <taxon>Bacteria</taxon>
        <taxon>Bacillati</taxon>
        <taxon>Bacillota</taxon>
        <taxon>Clostridia</taxon>
        <taxon>Lachnospirales</taxon>
        <taxon>Lachnospiraceae</taxon>
        <taxon>Blautia</taxon>
    </lineage>
</organism>
<dbReference type="AlphaFoldDB" id="A0A4Q1RGN5"/>
<name>A0A4Q1RGN5_9FIRM</name>
<comment type="subunit">
    <text evidence="6">The complex is composed of six subunits: RnfA, RnfB, RnfC, RnfD, RnfE and RnfG.</text>
</comment>
<dbReference type="PIRSF" id="PIRSF006091">
    <property type="entry name" value="E_trnsport_RnfG"/>
    <property type="match status" value="1"/>
</dbReference>
<dbReference type="SMART" id="SM00900">
    <property type="entry name" value="FMN_bind"/>
    <property type="match status" value="1"/>
</dbReference>
<accession>A0A4Q1RGN5</accession>
<evidence type="ECO:0000256" key="4">
    <source>
        <dbReference type="ARBA" id="ARBA00022643"/>
    </source>
</evidence>
<sequence>MKNKIIKDALALTLITLVAGVALGGVYEITKDPIARQEAQAKAEAYEQVFTDAAAFEEVKMDDTLIQTIRDQLDQEGYKAQSIEEIMRAEDQSGEMLGYAFTVVTSEGYGGDIQFSMGVQNDGTLNGISILSIGETAGLGMNADTPAFKDQFVGKQVEQLQYTKNGATQDDEINAISGATVTTNAMTNGVNAGLCAFRVMEGGDQ</sequence>
<evidence type="ECO:0000256" key="1">
    <source>
        <dbReference type="ARBA" id="ARBA00022448"/>
    </source>
</evidence>
<comment type="caution">
    <text evidence="8">The sequence shown here is derived from an EMBL/GenBank/DDBJ whole genome shotgun (WGS) entry which is preliminary data.</text>
</comment>
<keyword evidence="6" id="KW-1133">Transmembrane helix</keyword>
<keyword evidence="6" id="KW-1003">Cell membrane</keyword>
<keyword evidence="6" id="KW-0812">Transmembrane</keyword>
<keyword evidence="3 6" id="KW-0285">Flavoprotein</keyword>
<dbReference type="EC" id="7.-.-.-" evidence="6"/>
<dbReference type="GO" id="GO:0005886">
    <property type="term" value="C:plasma membrane"/>
    <property type="evidence" value="ECO:0007669"/>
    <property type="project" value="UniProtKB-SubCell"/>
</dbReference>
<keyword evidence="4 6" id="KW-0288">FMN</keyword>
<proteinExistence type="inferred from homology"/>
<evidence type="ECO:0000256" key="3">
    <source>
        <dbReference type="ARBA" id="ARBA00022630"/>
    </source>
</evidence>
<dbReference type="RefSeq" id="WP_022400087.1">
    <property type="nucleotide sequence ID" value="NZ_DAWBJR010000001.1"/>
</dbReference>
<keyword evidence="5 6" id="KW-0249">Electron transport</keyword>
<dbReference type="PANTHER" id="PTHR36118">
    <property type="entry name" value="ION-TRANSLOCATING OXIDOREDUCTASE COMPLEX SUBUNIT G"/>
    <property type="match status" value="1"/>
</dbReference>
<dbReference type="InterPro" id="IPR007329">
    <property type="entry name" value="FMN-bd"/>
</dbReference>
<protein>
    <recommendedName>
        <fullName evidence="6">Ion-translocating oxidoreductase complex subunit G</fullName>
        <ecNumber evidence="6">7.-.-.-</ecNumber>
    </recommendedName>
    <alternativeName>
        <fullName evidence="6">Rnf electron transport complex subunit G</fullName>
    </alternativeName>
</protein>
<dbReference type="Proteomes" id="UP000290106">
    <property type="component" value="Unassembled WGS sequence"/>
</dbReference>
<evidence type="ECO:0000313" key="9">
    <source>
        <dbReference type="Proteomes" id="UP000290106"/>
    </source>
</evidence>
<gene>
    <name evidence="6" type="primary">rnfG</name>
    <name evidence="8" type="ORF">ETP43_05900</name>
</gene>
<dbReference type="GO" id="GO:0022900">
    <property type="term" value="P:electron transport chain"/>
    <property type="evidence" value="ECO:0007669"/>
    <property type="project" value="UniProtKB-UniRule"/>
</dbReference>
<evidence type="ECO:0000256" key="6">
    <source>
        <dbReference type="HAMAP-Rule" id="MF_00479"/>
    </source>
</evidence>
<comment type="function">
    <text evidence="6">Part of a membrane-bound complex that couples electron transfer with translocation of ions across the membrane.</text>
</comment>
<dbReference type="GO" id="GO:0009055">
    <property type="term" value="F:electron transfer activity"/>
    <property type="evidence" value="ECO:0007669"/>
    <property type="project" value="InterPro"/>
</dbReference>
<dbReference type="PANTHER" id="PTHR36118:SF1">
    <property type="entry name" value="ION-TRANSLOCATING OXIDOREDUCTASE COMPLEX SUBUNIT G"/>
    <property type="match status" value="1"/>
</dbReference>
<keyword evidence="6" id="KW-1278">Translocase</keyword>
<dbReference type="OrthoDB" id="9787579at2"/>